<dbReference type="EMBL" id="ML213599">
    <property type="protein sequence ID" value="TFK39629.1"/>
    <property type="molecule type" value="Genomic_DNA"/>
</dbReference>
<keyword evidence="8 10" id="KW-0503">Monooxygenase</keyword>
<keyword evidence="5 9" id="KW-0479">Metal-binding</keyword>
<dbReference type="SUPFAM" id="SSF48264">
    <property type="entry name" value="Cytochrome P450"/>
    <property type="match status" value="1"/>
</dbReference>
<evidence type="ECO:0000256" key="4">
    <source>
        <dbReference type="ARBA" id="ARBA00022617"/>
    </source>
</evidence>
<dbReference type="GO" id="GO:0004497">
    <property type="term" value="F:monooxygenase activity"/>
    <property type="evidence" value="ECO:0007669"/>
    <property type="project" value="UniProtKB-KW"/>
</dbReference>
<feature type="binding site" description="axial binding residue" evidence="9">
    <location>
        <position position="446"/>
    </location>
    <ligand>
        <name>heme</name>
        <dbReference type="ChEBI" id="CHEBI:30413"/>
    </ligand>
    <ligandPart>
        <name>Fe</name>
        <dbReference type="ChEBI" id="CHEBI:18248"/>
    </ligandPart>
</feature>
<evidence type="ECO:0000313" key="11">
    <source>
        <dbReference type="EMBL" id="TFK39629.1"/>
    </source>
</evidence>
<evidence type="ECO:0000256" key="5">
    <source>
        <dbReference type="ARBA" id="ARBA00022723"/>
    </source>
</evidence>
<dbReference type="GO" id="GO:0005506">
    <property type="term" value="F:iron ion binding"/>
    <property type="evidence" value="ECO:0007669"/>
    <property type="project" value="InterPro"/>
</dbReference>
<evidence type="ECO:0000313" key="12">
    <source>
        <dbReference type="Proteomes" id="UP000308652"/>
    </source>
</evidence>
<evidence type="ECO:0000256" key="10">
    <source>
        <dbReference type="RuleBase" id="RU000461"/>
    </source>
</evidence>
<dbReference type="InterPro" id="IPR001128">
    <property type="entry name" value="Cyt_P450"/>
</dbReference>
<dbReference type="Gene3D" id="1.10.630.10">
    <property type="entry name" value="Cytochrome P450"/>
    <property type="match status" value="1"/>
</dbReference>
<evidence type="ECO:0000256" key="8">
    <source>
        <dbReference type="ARBA" id="ARBA00023033"/>
    </source>
</evidence>
<dbReference type="AlphaFoldDB" id="A0A5C3M2J4"/>
<dbReference type="PRINTS" id="PR00463">
    <property type="entry name" value="EP450I"/>
</dbReference>
<comment type="similarity">
    <text evidence="3 10">Belongs to the cytochrome P450 family.</text>
</comment>
<dbReference type="PANTHER" id="PTHR46300:SF9">
    <property type="entry name" value="P450, PUTATIVE-RELATED"/>
    <property type="match status" value="1"/>
</dbReference>
<keyword evidence="7 9" id="KW-0408">Iron</keyword>
<comment type="cofactor">
    <cofactor evidence="1 9">
        <name>heme</name>
        <dbReference type="ChEBI" id="CHEBI:30413"/>
    </cofactor>
</comment>
<accession>A0A5C3M2J4</accession>
<evidence type="ECO:0000256" key="7">
    <source>
        <dbReference type="ARBA" id="ARBA00023004"/>
    </source>
</evidence>
<dbReference type="OrthoDB" id="1055148at2759"/>
<dbReference type="GO" id="GO:0020037">
    <property type="term" value="F:heme binding"/>
    <property type="evidence" value="ECO:0007669"/>
    <property type="project" value="InterPro"/>
</dbReference>
<dbReference type="Proteomes" id="UP000308652">
    <property type="component" value="Unassembled WGS sequence"/>
</dbReference>
<name>A0A5C3M2J4_9AGAR</name>
<dbReference type="InterPro" id="IPR050364">
    <property type="entry name" value="Cytochrome_P450_fung"/>
</dbReference>
<reference evidence="11 12" key="1">
    <citation type="journal article" date="2019" name="Nat. Ecol. Evol.">
        <title>Megaphylogeny resolves global patterns of mushroom evolution.</title>
        <authorList>
            <person name="Varga T."/>
            <person name="Krizsan K."/>
            <person name="Foldi C."/>
            <person name="Dima B."/>
            <person name="Sanchez-Garcia M."/>
            <person name="Sanchez-Ramirez S."/>
            <person name="Szollosi G.J."/>
            <person name="Szarkandi J.G."/>
            <person name="Papp V."/>
            <person name="Albert L."/>
            <person name="Andreopoulos W."/>
            <person name="Angelini C."/>
            <person name="Antonin V."/>
            <person name="Barry K.W."/>
            <person name="Bougher N.L."/>
            <person name="Buchanan P."/>
            <person name="Buyck B."/>
            <person name="Bense V."/>
            <person name="Catcheside P."/>
            <person name="Chovatia M."/>
            <person name="Cooper J."/>
            <person name="Damon W."/>
            <person name="Desjardin D."/>
            <person name="Finy P."/>
            <person name="Geml J."/>
            <person name="Haridas S."/>
            <person name="Hughes K."/>
            <person name="Justo A."/>
            <person name="Karasinski D."/>
            <person name="Kautmanova I."/>
            <person name="Kiss B."/>
            <person name="Kocsube S."/>
            <person name="Kotiranta H."/>
            <person name="LaButti K.M."/>
            <person name="Lechner B.E."/>
            <person name="Liimatainen K."/>
            <person name="Lipzen A."/>
            <person name="Lukacs Z."/>
            <person name="Mihaltcheva S."/>
            <person name="Morgado L.N."/>
            <person name="Niskanen T."/>
            <person name="Noordeloos M.E."/>
            <person name="Ohm R.A."/>
            <person name="Ortiz-Santana B."/>
            <person name="Ovrebo C."/>
            <person name="Racz N."/>
            <person name="Riley R."/>
            <person name="Savchenko A."/>
            <person name="Shiryaev A."/>
            <person name="Soop K."/>
            <person name="Spirin V."/>
            <person name="Szebenyi C."/>
            <person name="Tomsovsky M."/>
            <person name="Tulloss R.E."/>
            <person name="Uehling J."/>
            <person name="Grigoriev I.V."/>
            <person name="Vagvolgyi C."/>
            <person name="Papp T."/>
            <person name="Martin F.M."/>
            <person name="Miettinen O."/>
            <person name="Hibbett D.S."/>
            <person name="Nagy L.G."/>
        </authorList>
    </citation>
    <scope>NUCLEOTIDE SEQUENCE [LARGE SCALE GENOMIC DNA]</scope>
    <source>
        <strain evidence="11 12">CBS 166.37</strain>
    </source>
</reference>
<evidence type="ECO:0000256" key="2">
    <source>
        <dbReference type="ARBA" id="ARBA00005179"/>
    </source>
</evidence>
<keyword evidence="6 10" id="KW-0560">Oxidoreductase</keyword>
<keyword evidence="4 9" id="KW-0349">Heme</keyword>
<evidence type="ECO:0000256" key="9">
    <source>
        <dbReference type="PIRSR" id="PIRSR602401-1"/>
    </source>
</evidence>
<proteinExistence type="inferred from homology"/>
<comment type="pathway">
    <text evidence="2">Secondary metabolite biosynthesis.</text>
</comment>
<sequence length="518" mass="58748">MLTDALSSWNSSDYALGIGLSYAVFLILSWITSPGKAPDLPGPKGWPIVGSLFQRGTDPADTYHQWSKIYGPVFRLRLGNRWAVVINSADAADELLSSAAYASTFQSRPISWSFGRLLEEATNKTITIGSSPYDDDLKTKRRLSIASVSPAAIKNYEHIFHESTRSFLTDLTNASKNGNAVDPWPIFIRNSAGLAISTYFGSSIQEAVDVLNDSPYSMKRLAQVRNINGRARDYLPFLRVLPEEKMFYEAVEVAKYRNAKLASMLNKCRQQFADGTSKPCGAVTMMNNFKKELTDESLTSVSNSMVSSGLEAHLPNTLLWSLGLLASNKEIQQKCYEAIIRRENIDQTIDPEKDRDDYLMAFVKECGRWFTTFRLSLARETIGKDCVWKDHYIPEGTMVWCNVHAMNRDETRFHLPDKFMPERYMSGPEAERTLPHYSFGTGRRMCPATILVHKEIYSIFQTILSCYSVSIFDGEHKFDPVKGCNDAWDFNQAPKPYRISLHIRDEKKLNEMLHAEDY</sequence>
<dbReference type="PANTHER" id="PTHR46300">
    <property type="entry name" value="P450, PUTATIVE (EUROFUNG)-RELATED-RELATED"/>
    <property type="match status" value="1"/>
</dbReference>
<dbReference type="PROSITE" id="PS00086">
    <property type="entry name" value="CYTOCHROME_P450"/>
    <property type="match status" value="1"/>
</dbReference>
<evidence type="ECO:0000256" key="1">
    <source>
        <dbReference type="ARBA" id="ARBA00001971"/>
    </source>
</evidence>
<organism evidence="11 12">
    <name type="scientific">Crucibulum laeve</name>
    <dbReference type="NCBI Taxonomy" id="68775"/>
    <lineage>
        <taxon>Eukaryota</taxon>
        <taxon>Fungi</taxon>
        <taxon>Dikarya</taxon>
        <taxon>Basidiomycota</taxon>
        <taxon>Agaricomycotina</taxon>
        <taxon>Agaricomycetes</taxon>
        <taxon>Agaricomycetidae</taxon>
        <taxon>Agaricales</taxon>
        <taxon>Agaricineae</taxon>
        <taxon>Nidulariaceae</taxon>
        <taxon>Crucibulum</taxon>
    </lineage>
</organism>
<dbReference type="InterPro" id="IPR017972">
    <property type="entry name" value="Cyt_P450_CS"/>
</dbReference>
<dbReference type="InterPro" id="IPR002401">
    <property type="entry name" value="Cyt_P450_E_grp-I"/>
</dbReference>
<dbReference type="Pfam" id="PF00067">
    <property type="entry name" value="p450"/>
    <property type="match status" value="1"/>
</dbReference>
<protein>
    <submittedName>
        <fullName evidence="11">Cytochrome P450</fullName>
    </submittedName>
</protein>
<evidence type="ECO:0000256" key="3">
    <source>
        <dbReference type="ARBA" id="ARBA00010617"/>
    </source>
</evidence>
<keyword evidence="12" id="KW-1185">Reference proteome</keyword>
<evidence type="ECO:0000256" key="6">
    <source>
        <dbReference type="ARBA" id="ARBA00023002"/>
    </source>
</evidence>
<dbReference type="GO" id="GO:0016705">
    <property type="term" value="F:oxidoreductase activity, acting on paired donors, with incorporation or reduction of molecular oxygen"/>
    <property type="evidence" value="ECO:0007669"/>
    <property type="project" value="InterPro"/>
</dbReference>
<dbReference type="STRING" id="68775.A0A5C3M2J4"/>
<dbReference type="InterPro" id="IPR036396">
    <property type="entry name" value="Cyt_P450_sf"/>
</dbReference>
<gene>
    <name evidence="11" type="ORF">BDQ12DRAFT_712275</name>
</gene>